<dbReference type="GO" id="GO:0051213">
    <property type="term" value="F:dioxygenase activity"/>
    <property type="evidence" value="ECO:0007669"/>
    <property type="project" value="UniProtKB-KW"/>
</dbReference>
<dbReference type="Proteomes" id="UP001595698">
    <property type="component" value="Unassembled WGS sequence"/>
</dbReference>
<sequence>MEPVTLNDLQVRHFRDMGYLRLPNVLDGAACRRLTAFVTAQHQAAGGGKLYGLLGRDPAVIGHLIRHPRLVGPLTSLLGPNVVYVTNRHNHATLNPPGQTENRLHRDILQWTRGLLTVVVYLEDAVVGGGATHIVPGSHYLPGMGVPQPGGGGTWMDEHDRYAGFDAQALPVPATAGDALIFDGLVFHTAGPNTGRGTRASLTLGYRAADELDRRRAPSDQVLVAGEFSYRGNN</sequence>
<evidence type="ECO:0000313" key="1">
    <source>
        <dbReference type="EMBL" id="MFC3986644.1"/>
    </source>
</evidence>
<accession>A0ABV8FGD4</accession>
<proteinExistence type="predicted"/>
<keyword evidence="1" id="KW-0223">Dioxygenase</keyword>
<protein>
    <submittedName>
        <fullName evidence="1">Phytanoyl-CoA dioxygenase family protein</fullName>
    </submittedName>
</protein>
<dbReference type="InterPro" id="IPR008775">
    <property type="entry name" value="Phytyl_CoA_dOase-like"/>
</dbReference>
<dbReference type="SUPFAM" id="SSF51197">
    <property type="entry name" value="Clavaminate synthase-like"/>
    <property type="match status" value="1"/>
</dbReference>
<organism evidence="1 2">
    <name type="scientific">Streptosporangium jomthongense</name>
    <dbReference type="NCBI Taxonomy" id="1193683"/>
    <lineage>
        <taxon>Bacteria</taxon>
        <taxon>Bacillati</taxon>
        <taxon>Actinomycetota</taxon>
        <taxon>Actinomycetes</taxon>
        <taxon>Streptosporangiales</taxon>
        <taxon>Streptosporangiaceae</taxon>
        <taxon>Streptosporangium</taxon>
    </lineage>
</organism>
<keyword evidence="1" id="KW-0560">Oxidoreductase</keyword>
<dbReference type="EMBL" id="JBHSBC010000063">
    <property type="protein sequence ID" value="MFC3986644.1"/>
    <property type="molecule type" value="Genomic_DNA"/>
</dbReference>
<name>A0ABV8FGD4_9ACTN</name>
<evidence type="ECO:0000313" key="2">
    <source>
        <dbReference type="Proteomes" id="UP001595698"/>
    </source>
</evidence>
<dbReference type="Gene3D" id="2.60.120.620">
    <property type="entry name" value="q2cbj1_9rhob like domain"/>
    <property type="match status" value="1"/>
</dbReference>
<comment type="caution">
    <text evidence="1">The sequence shown here is derived from an EMBL/GenBank/DDBJ whole genome shotgun (WGS) entry which is preliminary data.</text>
</comment>
<dbReference type="PANTHER" id="PTHR20883">
    <property type="entry name" value="PHYTANOYL-COA DIOXYGENASE DOMAIN CONTAINING 1"/>
    <property type="match status" value="1"/>
</dbReference>
<keyword evidence="2" id="KW-1185">Reference proteome</keyword>
<gene>
    <name evidence="1" type="ORF">ACFOYY_41390</name>
</gene>
<reference evidence="2" key="1">
    <citation type="journal article" date="2019" name="Int. J. Syst. Evol. Microbiol.">
        <title>The Global Catalogue of Microorganisms (GCM) 10K type strain sequencing project: providing services to taxonomists for standard genome sequencing and annotation.</title>
        <authorList>
            <consortium name="The Broad Institute Genomics Platform"/>
            <consortium name="The Broad Institute Genome Sequencing Center for Infectious Disease"/>
            <person name="Wu L."/>
            <person name="Ma J."/>
        </authorList>
    </citation>
    <scope>NUCLEOTIDE SEQUENCE [LARGE SCALE GENOMIC DNA]</scope>
    <source>
        <strain evidence="2">TBRC 7912</strain>
    </source>
</reference>
<dbReference type="RefSeq" id="WP_386197006.1">
    <property type="nucleotide sequence ID" value="NZ_JBHSBC010000063.1"/>
</dbReference>
<dbReference type="Pfam" id="PF05721">
    <property type="entry name" value="PhyH"/>
    <property type="match status" value="1"/>
</dbReference>
<dbReference type="PANTHER" id="PTHR20883:SF48">
    <property type="entry name" value="ECTOINE DIOXYGENASE"/>
    <property type="match status" value="1"/>
</dbReference>